<feature type="domain" description="Sulfatase N-terminal" evidence="7">
    <location>
        <begin position="48"/>
        <end position="358"/>
    </location>
</feature>
<reference evidence="8 9" key="1">
    <citation type="submission" date="2019-03" db="EMBL/GenBank/DDBJ databases">
        <title>Muricauda SCR12 sp.nov, a marine bacterium isolated from Pacific Ocean:the Okinawa trough.</title>
        <authorList>
            <person name="Liu L."/>
        </authorList>
    </citation>
    <scope>NUCLEOTIDE SEQUENCE [LARGE SCALE GENOMIC DNA]</scope>
    <source>
        <strain evidence="8 9">SCR12</strain>
    </source>
</reference>
<evidence type="ECO:0000256" key="5">
    <source>
        <dbReference type="ARBA" id="ARBA00022801"/>
    </source>
</evidence>
<dbReference type="Gene3D" id="3.40.720.10">
    <property type="entry name" value="Alkaline Phosphatase, subunit A"/>
    <property type="match status" value="1"/>
</dbReference>
<dbReference type="OrthoDB" id="9803751at2"/>
<dbReference type="PANTHER" id="PTHR42693">
    <property type="entry name" value="ARYLSULFATASE FAMILY MEMBER"/>
    <property type="match status" value="1"/>
</dbReference>
<dbReference type="GO" id="GO:0004065">
    <property type="term" value="F:arylsulfatase activity"/>
    <property type="evidence" value="ECO:0007669"/>
    <property type="project" value="TreeGrafter"/>
</dbReference>
<dbReference type="CDD" id="cd16144">
    <property type="entry name" value="ARS_like"/>
    <property type="match status" value="1"/>
</dbReference>
<evidence type="ECO:0000256" key="3">
    <source>
        <dbReference type="ARBA" id="ARBA00022723"/>
    </source>
</evidence>
<sequence>MTCELYLSKVINEKSNQTFMRSTLCIAFVLLILCISACDNPSPTVERPNILIINVDDMGWKDVGFMGSTYYETPHIDALSTQGMVFSNGYAGASNCAPSRASLLTGQWTPRHGIYTVNSSERGTSKDRKLIPIRNTTTLAQTHTTFSKILHKNGYATCHSGKWHISDNPLDYGFELNIGGGHNGHPSSYYPPYQNVDLNTDGDCYLTDVIMEKTLKFVDTVTQPFLLYYAPYAVHTPIQPVADLLGKYQQKSGSNGQHNAEYATMVENLDRNIGLLISKLKEKGVFDRTLIVFTSDNGGLYGITQQQPLRAGKGSYYEGGIRVPFFFVMKDNIPAHSKSDVPITNLDLFPTLMHYAGIQEGQKELDGHDLSPILEGKTSSLDRELYWHFPIYLEAYNASDNKNRDSLFRTRPGSVIRKGDWKLHYYFENDEIELFNLTTDRSERNNLASQEPEKKEELLKDLKTWWEETKAPIPTTLNPEYENK</sequence>
<evidence type="ECO:0000256" key="6">
    <source>
        <dbReference type="ARBA" id="ARBA00022837"/>
    </source>
</evidence>
<accession>A0A4S8RWU1</accession>
<keyword evidence="3" id="KW-0479">Metal-binding</keyword>
<dbReference type="Proteomes" id="UP000310406">
    <property type="component" value="Unassembled WGS sequence"/>
</dbReference>
<comment type="caution">
    <text evidence="8">The sequence shown here is derived from an EMBL/GenBank/DDBJ whole genome shotgun (WGS) entry which is preliminary data.</text>
</comment>
<dbReference type="SUPFAM" id="SSF53649">
    <property type="entry name" value="Alkaline phosphatase-like"/>
    <property type="match status" value="1"/>
</dbReference>
<organism evidence="8 9">
    <name type="scientific">Flagellimonas alvinocaridis</name>
    <dbReference type="NCBI Taxonomy" id="2530200"/>
    <lineage>
        <taxon>Bacteria</taxon>
        <taxon>Pseudomonadati</taxon>
        <taxon>Bacteroidota</taxon>
        <taxon>Flavobacteriia</taxon>
        <taxon>Flavobacteriales</taxon>
        <taxon>Flavobacteriaceae</taxon>
        <taxon>Flagellimonas</taxon>
    </lineage>
</organism>
<dbReference type="InterPro" id="IPR050738">
    <property type="entry name" value="Sulfatase"/>
</dbReference>
<dbReference type="Pfam" id="PF00884">
    <property type="entry name" value="Sulfatase"/>
    <property type="match status" value="1"/>
</dbReference>
<dbReference type="InterPro" id="IPR017850">
    <property type="entry name" value="Alkaline_phosphatase_core_sf"/>
</dbReference>
<evidence type="ECO:0000313" key="8">
    <source>
        <dbReference type="EMBL" id="THV61755.1"/>
    </source>
</evidence>
<evidence type="ECO:0000259" key="7">
    <source>
        <dbReference type="Pfam" id="PF00884"/>
    </source>
</evidence>
<proteinExistence type="inferred from homology"/>
<dbReference type="PANTHER" id="PTHR42693:SF42">
    <property type="entry name" value="ARYLSULFATASE G"/>
    <property type="match status" value="1"/>
</dbReference>
<dbReference type="PROSITE" id="PS00149">
    <property type="entry name" value="SULFATASE_2"/>
    <property type="match status" value="1"/>
</dbReference>
<dbReference type="AlphaFoldDB" id="A0A4S8RWU1"/>
<keyword evidence="6" id="KW-0106">Calcium</keyword>
<evidence type="ECO:0000256" key="1">
    <source>
        <dbReference type="ARBA" id="ARBA00001913"/>
    </source>
</evidence>
<dbReference type="Gene3D" id="3.30.1120.10">
    <property type="match status" value="1"/>
</dbReference>
<dbReference type="EMBL" id="SNTZ01000001">
    <property type="protein sequence ID" value="THV61755.1"/>
    <property type="molecule type" value="Genomic_DNA"/>
</dbReference>
<dbReference type="GO" id="GO:0046872">
    <property type="term" value="F:metal ion binding"/>
    <property type="evidence" value="ECO:0007669"/>
    <property type="project" value="UniProtKB-KW"/>
</dbReference>
<evidence type="ECO:0000256" key="2">
    <source>
        <dbReference type="ARBA" id="ARBA00008779"/>
    </source>
</evidence>
<dbReference type="InterPro" id="IPR024607">
    <property type="entry name" value="Sulfatase_CS"/>
</dbReference>
<name>A0A4S8RWU1_9FLAO</name>
<evidence type="ECO:0000313" key="9">
    <source>
        <dbReference type="Proteomes" id="UP000310406"/>
    </source>
</evidence>
<keyword evidence="9" id="KW-1185">Reference proteome</keyword>
<dbReference type="InterPro" id="IPR000917">
    <property type="entry name" value="Sulfatase_N"/>
</dbReference>
<keyword evidence="4" id="KW-0732">Signal</keyword>
<comment type="cofactor">
    <cofactor evidence="1">
        <name>Ca(2+)</name>
        <dbReference type="ChEBI" id="CHEBI:29108"/>
    </cofactor>
</comment>
<comment type="similarity">
    <text evidence="2">Belongs to the sulfatase family.</text>
</comment>
<keyword evidence="5 8" id="KW-0378">Hydrolase</keyword>
<evidence type="ECO:0000256" key="4">
    <source>
        <dbReference type="ARBA" id="ARBA00022729"/>
    </source>
</evidence>
<gene>
    <name evidence="8" type="ORF">EZV76_01475</name>
</gene>
<protein>
    <submittedName>
        <fullName evidence="8">Aryl-sulfate sulfohydrolase</fullName>
    </submittedName>
</protein>